<dbReference type="GO" id="GO:0022857">
    <property type="term" value="F:transmembrane transporter activity"/>
    <property type="evidence" value="ECO:0007669"/>
    <property type="project" value="InterPro"/>
</dbReference>
<dbReference type="PANTHER" id="PTHR23526">
    <property type="entry name" value="INTEGRAL MEMBRANE TRANSPORT PROTEIN-RELATED"/>
    <property type="match status" value="1"/>
</dbReference>
<dbReference type="InterPro" id="IPR020846">
    <property type="entry name" value="MFS_dom"/>
</dbReference>
<feature type="transmembrane region" description="Helical" evidence="1">
    <location>
        <begin position="244"/>
        <end position="265"/>
    </location>
</feature>
<feature type="transmembrane region" description="Helical" evidence="1">
    <location>
        <begin position="171"/>
        <end position="192"/>
    </location>
</feature>
<feature type="transmembrane region" description="Helical" evidence="1">
    <location>
        <begin position="334"/>
        <end position="356"/>
    </location>
</feature>
<dbReference type="EMBL" id="KF900879">
    <property type="protein sequence ID" value="AIF10040.1"/>
    <property type="molecule type" value="Genomic_DNA"/>
</dbReference>
<evidence type="ECO:0000313" key="3">
    <source>
        <dbReference type="EMBL" id="AIF10040.1"/>
    </source>
</evidence>
<feature type="transmembrane region" description="Helical" evidence="1">
    <location>
        <begin position="213"/>
        <end position="232"/>
    </location>
</feature>
<dbReference type="InterPro" id="IPR052528">
    <property type="entry name" value="Sugar_transport-like"/>
</dbReference>
<name>A0A075H4G4_9ARCH</name>
<feature type="transmembrane region" description="Helical" evidence="1">
    <location>
        <begin position="362"/>
        <end position="380"/>
    </location>
</feature>
<keyword evidence="1" id="KW-0472">Membrane</keyword>
<reference evidence="3" key="1">
    <citation type="journal article" date="2014" name="Genome Biol. Evol.">
        <title>Pangenome evidence for extensive interdomain horizontal transfer affecting lineage core and shell genes in uncultured planktonic thaumarchaeota and euryarchaeota.</title>
        <authorList>
            <person name="Deschamps P."/>
            <person name="Zivanovic Y."/>
            <person name="Moreira D."/>
            <person name="Rodriguez-Valera F."/>
            <person name="Lopez-Garcia P."/>
        </authorList>
    </citation>
    <scope>NUCLEOTIDE SEQUENCE</scope>
</reference>
<evidence type="ECO:0000259" key="2">
    <source>
        <dbReference type="PROSITE" id="PS50850"/>
    </source>
</evidence>
<dbReference type="InterPro" id="IPR011701">
    <property type="entry name" value="MFS"/>
</dbReference>
<keyword evidence="1" id="KW-0812">Transmembrane</keyword>
<dbReference type="Gene3D" id="1.20.1250.20">
    <property type="entry name" value="MFS general substrate transporter like domains"/>
    <property type="match status" value="1"/>
</dbReference>
<dbReference type="InterPro" id="IPR036259">
    <property type="entry name" value="MFS_trans_sf"/>
</dbReference>
<feature type="transmembrane region" description="Helical" evidence="1">
    <location>
        <begin position="146"/>
        <end position="165"/>
    </location>
</feature>
<feature type="transmembrane region" description="Helical" evidence="1">
    <location>
        <begin position="25"/>
        <end position="48"/>
    </location>
</feature>
<dbReference type="PROSITE" id="PS50850">
    <property type="entry name" value="MFS"/>
    <property type="match status" value="1"/>
</dbReference>
<organism evidence="3">
    <name type="scientific">uncultured marine thaumarchaeote KM3_42_E08</name>
    <dbReference type="NCBI Taxonomy" id="1456148"/>
    <lineage>
        <taxon>Archaea</taxon>
        <taxon>Nitrososphaerota</taxon>
        <taxon>environmental samples</taxon>
    </lineage>
</organism>
<accession>A0A075H4G4</accession>
<protein>
    <submittedName>
        <fullName evidence="3">Major facilitator superfamily permease</fullName>
    </submittedName>
</protein>
<feature type="domain" description="Major facilitator superfamily (MFS) profile" evidence="2">
    <location>
        <begin position="22"/>
        <end position="382"/>
    </location>
</feature>
<dbReference type="Pfam" id="PF07690">
    <property type="entry name" value="MFS_1"/>
    <property type="match status" value="1"/>
</dbReference>
<feature type="transmembrane region" description="Helical" evidence="1">
    <location>
        <begin position="300"/>
        <end position="322"/>
    </location>
</feature>
<feature type="transmembrane region" description="Helical" evidence="1">
    <location>
        <begin position="54"/>
        <end position="77"/>
    </location>
</feature>
<dbReference type="AlphaFoldDB" id="A0A075H4G4"/>
<feature type="transmembrane region" description="Helical" evidence="1">
    <location>
        <begin position="89"/>
        <end position="107"/>
    </location>
</feature>
<evidence type="ECO:0000256" key="1">
    <source>
        <dbReference type="SAM" id="Phobius"/>
    </source>
</evidence>
<dbReference type="PANTHER" id="PTHR23526:SF2">
    <property type="entry name" value="MAJOR FACILITATOR SUPERFAMILY (MFS) PROFILE DOMAIN-CONTAINING PROTEIN"/>
    <property type="match status" value="1"/>
</dbReference>
<feature type="transmembrane region" description="Helical" evidence="1">
    <location>
        <begin position="113"/>
        <end position="134"/>
    </location>
</feature>
<sequence length="382" mass="42233">MYTYVEIGENRIFFIFMSKLQINNLVRIATFFQHAGISIVFVFMPIIGKGVTDSIFEIGLLIASFSFAQILSEIYFGRYSDKKGTRLKFIRIGFIGCAIAFGLHYFADDLTLLFLVRIAAGIASGIMIPAMIAYTYEANIDKKRAATVISFHALGWLAGIAAAGIASDLRLIFLISAASFVIGLIFTIKLPNPEQKKEIEPGTTKLVILKNKFLFLSLLLRHIGAAAVWTILPIMIVERWGGDLYHISIVYVANTLTAFILMNVMASKIHLSNVTKFKIGIGSTTFVFIGLSFVTEWWMAMPFMSLVGATWAFLFIGGNFHLMENNPRSTSTGIFSSTLSISTVIGPIIAGSIAFMFDYVTVMYFAITIIISAFLVSLKISK</sequence>
<proteinExistence type="predicted"/>
<keyword evidence="1" id="KW-1133">Transmembrane helix</keyword>
<dbReference type="SUPFAM" id="SSF103473">
    <property type="entry name" value="MFS general substrate transporter"/>
    <property type="match status" value="1"/>
</dbReference>
<feature type="transmembrane region" description="Helical" evidence="1">
    <location>
        <begin position="277"/>
        <end position="294"/>
    </location>
</feature>